<name>A0ABW2P996_9ACTN</name>
<dbReference type="Proteomes" id="UP001596496">
    <property type="component" value="Unassembled WGS sequence"/>
</dbReference>
<proteinExistence type="predicted"/>
<organism evidence="1 2">
    <name type="scientific">Sphaerisporangium rhizosphaerae</name>
    <dbReference type="NCBI Taxonomy" id="2269375"/>
    <lineage>
        <taxon>Bacteria</taxon>
        <taxon>Bacillati</taxon>
        <taxon>Actinomycetota</taxon>
        <taxon>Actinomycetes</taxon>
        <taxon>Streptosporangiales</taxon>
        <taxon>Streptosporangiaceae</taxon>
        <taxon>Sphaerisporangium</taxon>
    </lineage>
</organism>
<dbReference type="EMBL" id="JBHTCG010000014">
    <property type="protein sequence ID" value="MFC7384815.1"/>
    <property type="molecule type" value="Genomic_DNA"/>
</dbReference>
<keyword evidence="2" id="KW-1185">Reference proteome</keyword>
<evidence type="ECO:0000313" key="2">
    <source>
        <dbReference type="Proteomes" id="UP001596496"/>
    </source>
</evidence>
<sequence length="58" mass="5964">MFAVFRDGVPVKVAARAAGQGSRMVWPPRAARIACRMHGGFPPGGAGASPRMAGVRAT</sequence>
<comment type="caution">
    <text evidence="1">The sequence shown here is derived from an EMBL/GenBank/DDBJ whole genome shotgun (WGS) entry which is preliminary data.</text>
</comment>
<gene>
    <name evidence="1" type="ORF">ACFQSB_21565</name>
</gene>
<protein>
    <submittedName>
        <fullName evidence="1">Uncharacterized protein</fullName>
    </submittedName>
</protein>
<evidence type="ECO:0000313" key="1">
    <source>
        <dbReference type="EMBL" id="MFC7384815.1"/>
    </source>
</evidence>
<dbReference type="RefSeq" id="WP_380828662.1">
    <property type="nucleotide sequence ID" value="NZ_JBHTCG010000014.1"/>
</dbReference>
<accession>A0ABW2P996</accession>
<reference evidence="2" key="1">
    <citation type="journal article" date="2019" name="Int. J. Syst. Evol. Microbiol.">
        <title>The Global Catalogue of Microorganisms (GCM) 10K type strain sequencing project: providing services to taxonomists for standard genome sequencing and annotation.</title>
        <authorList>
            <consortium name="The Broad Institute Genomics Platform"/>
            <consortium name="The Broad Institute Genome Sequencing Center for Infectious Disease"/>
            <person name="Wu L."/>
            <person name="Ma J."/>
        </authorList>
    </citation>
    <scope>NUCLEOTIDE SEQUENCE [LARGE SCALE GENOMIC DNA]</scope>
    <source>
        <strain evidence="2">CECT 7649</strain>
    </source>
</reference>